<name>A0A8J7UUF9_9BACT</name>
<dbReference type="SMART" id="SM01150">
    <property type="entry name" value="DUF1338"/>
    <property type="match status" value="1"/>
</dbReference>
<keyword evidence="10" id="KW-1185">Reference proteome</keyword>
<protein>
    <recommendedName>
        <fullName evidence="7">2-oxoadipate dioxygenase/decarboxylase</fullName>
        <ecNumber evidence="6">1.13.11.93</ecNumber>
    </recommendedName>
    <alternativeName>
        <fullName evidence="8">2-hydroxyglutarate synthase</fullName>
    </alternativeName>
</protein>
<evidence type="ECO:0000256" key="1">
    <source>
        <dbReference type="ARBA" id="ARBA00001954"/>
    </source>
</evidence>
<keyword evidence="4" id="KW-0408">Iron</keyword>
<dbReference type="Proteomes" id="UP000673975">
    <property type="component" value="Unassembled WGS sequence"/>
</dbReference>
<proteinExistence type="inferred from homology"/>
<reference evidence="9" key="1">
    <citation type="submission" date="2021-02" db="EMBL/GenBank/DDBJ databases">
        <title>Natronogracilivirga saccharolytica gen. nov. sp. nov. a new anaerobic, haloalkiliphilic carbohydrate-fermenting bacterium from soda lake and proposing of Cyclonatronumiaceae fam. nov. in the phylum Balneolaeota.</title>
        <authorList>
            <person name="Zhilina T.N."/>
            <person name="Sorokin D.Y."/>
            <person name="Zavarzina D.G."/>
            <person name="Toshchakov S.V."/>
            <person name="Kublanov I.V."/>
        </authorList>
    </citation>
    <scope>NUCLEOTIDE SEQUENCE</scope>
    <source>
        <strain evidence="9">Z-1702</strain>
    </source>
</reference>
<dbReference type="PANTHER" id="PTHR39479:SF2">
    <property type="entry name" value="2-OXOADIPATE DIOXYGENASE_DECARBOXYLASE"/>
    <property type="match status" value="1"/>
</dbReference>
<evidence type="ECO:0000256" key="6">
    <source>
        <dbReference type="ARBA" id="ARBA00035023"/>
    </source>
</evidence>
<dbReference type="EMBL" id="JAFIDN010000001">
    <property type="protein sequence ID" value="MBP3191401.1"/>
    <property type="molecule type" value="Genomic_DNA"/>
</dbReference>
<keyword evidence="3" id="KW-0560">Oxidoreductase</keyword>
<comment type="cofactor">
    <cofactor evidence="1">
        <name>Fe(2+)</name>
        <dbReference type="ChEBI" id="CHEBI:29033"/>
    </cofactor>
</comment>
<dbReference type="EC" id="1.13.11.93" evidence="6"/>
<comment type="similarity">
    <text evidence="5">Belongs to the 2-oxoadipate dioxygenase/decarboxylase family.</text>
</comment>
<evidence type="ECO:0000256" key="2">
    <source>
        <dbReference type="ARBA" id="ARBA00022964"/>
    </source>
</evidence>
<evidence type="ECO:0000313" key="9">
    <source>
        <dbReference type="EMBL" id="MBP3191401.1"/>
    </source>
</evidence>
<dbReference type="CDD" id="cd16348">
    <property type="entry name" value="VOC_YdcJ_like"/>
    <property type="match status" value="1"/>
</dbReference>
<dbReference type="Gene3D" id="3.10.180.80">
    <property type="entry name" value="Uncharacterised protein PF07063, DUF1338"/>
    <property type="match status" value="1"/>
</dbReference>
<gene>
    <name evidence="9" type="ORF">NATSA_01875</name>
</gene>
<keyword evidence="2" id="KW-0223">Dioxygenase</keyword>
<evidence type="ECO:0000256" key="8">
    <source>
        <dbReference type="ARBA" id="ARBA00035045"/>
    </source>
</evidence>
<dbReference type="GO" id="GO:0051213">
    <property type="term" value="F:dioxygenase activity"/>
    <property type="evidence" value="ECO:0007669"/>
    <property type="project" value="UniProtKB-KW"/>
</dbReference>
<comment type="caution">
    <text evidence="9">The sequence shown here is derived from an EMBL/GenBank/DDBJ whole genome shotgun (WGS) entry which is preliminary data.</text>
</comment>
<organism evidence="9 10">
    <name type="scientific">Natronogracilivirga saccharolytica</name>
    <dbReference type="NCBI Taxonomy" id="2812953"/>
    <lineage>
        <taxon>Bacteria</taxon>
        <taxon>Pseudomonadati</taxon>
        <taxon>Balneolota</taxon>
        <taxon>Balneolia</taxon>
        <taxon>Balneolales</taxon>
        <taxon>Cyclonatronaceae</taxon>
        <taxon>Natronogracilivirga</taxon>
    </lineage>
</organism>
<dbReference type="Pfam" id="PF07063">
    <property type="entry name" value="HGLS"/>
    <property type="match status" value="1"/>
</dbReference>
<evidence type="ECO:0000256" key="7">
    <source>
        <dbReference type="ARBA" id="ARBA00035034"/>
    </source>
</evidence>
<dbReference type="PANTHER" id="PTHR39479">
    <property type="match status" value="1"/>
</dbReference>
<evidence type="ECO:0000256" key="4">
    <source>
        <dbReference type="ARBA" id="ARBA00023004"/>
    </source>
</evidence>
<evidence type="ECO:0000313" key="10">
    <source>
        <dbReference type="Proteomes" id="UP000673975"/>
    </source>
</evidence>
<dbReference type="InterPro" id="IPR009770">
    <property type="entry name" value="HGLS"/>
</dbReference>
<accession>A0A8J7UUF9</accession>
<dbReference type="InterPro" id="IPR047869">
    <property type="entry name" value="YdcJ_bac-like"/>
</dbReference>
<evidence type="ECO:0000256" key="3">
    <source>
        <dbReference type="ARBA" id="ARBA00023002"/>
    </source>
</evidence>
<evidence type="ECO:0000256" key="5">
    <source>
        <dbReference type="ARBA" id="ARBA00035013"/>
    </source>
</evidence>
<dbReference type="AlphaFoldDB" id="A0A8J7UUF9"/>
<sequence length="460" mass="52484">MPKHQIRETFSRAMSDMYKKEVPLYGELLDIVRDINREHLEAHPDLEEEVGSLDRVSEERHGAIRLGKPEELATMSRLFGVMGMVPVGYYDLSVANLPVHSTAFRPVEEDELAKNPFRVFTSLLRTDLLDDETRQQAIDSLADREIFTPGAIELININERQGGLTADQADAFIREALETFRWHSEARVPLDQYEKFLKSSGLVADIASFKGPHINHLTPRVLDIQKLHRRMQDMGIETIPEVQGPPSGWPILLQQTSFRALVEKTHFPDDKGGYVEGRHRARFGEIEQRHTALKPEGMAIYDRLIAKAKQYGNDLKKEGEEVYRKEYPGMLAELFEKEFPAKTNDELRRQDLGYFVYEKTKKGQQHPEAIQAEQNGQSNHQLMETLIRKGLVKATPVTYEDFLPVSAAGIFKSNLDEKSGLIESGEASDRALLEEALGDTVADYHDLYRRQEEQSIRSIL</sequence>